<dbReference type="AlphaFoldDB" id="A0AAV9CDA8"/>
<organism evidence="2 3">
    <name type="scientific">Acorus calamus</name>
    <name type="common">Sweet flag</name>
    <dbReference type="NCBI Taxonomy" id="4465"/>
    <lineage>
        <taxon>Eukaryota</taxon>
        <taxon>Viridiplantae</taxon>
        <taxon>Streptophyta</taxon>
        <taxon>Embryophyta</taxon>
        <taxon>Tracheophyta</taxon>
        <taxon>Spermatophyta</taxon>
        <taxon>Magnoliopsida</taxon>
        <taxon>Liliopsida</taxon>
        <taxon>Acoraceae</taxon>
        <taxon>Acorus</taxon>
    </lineage>
</organism>
<feature type="compositionally biased region" description="Basic and acidic residues" evidence="1">
    <location>
        <begin position="228"/>
        <end position="244"/>
    </location>
</feature>
<comment type="caution">
    <text evidence="2">The sequence shown here is derived from an EMBL/GenBank/DDBJ whole genome shotgun (WGS) entry which is preliminary data.</text>
</comment>
<dbReference type="Proteomes" id="UP001180020">
    <property type="component" value="Unassembled WGS sequence"/>
</dbReference>
<name>A0AAV9CDA8_ACOCL</name>
<feature type="region of interest" description="Disordered" evidence="1">
    <location>
        <begin position="1"/>
        <end position="38"/>
    </location>
</feature>
<protein>
    <submittedName>
        <fullName evidence="2">Uncharacterized protein</fullName>
    </submittedName>
</protein>
<keyword evidence="3" id="KW-1185">Reference proteome</keyword>
<evidence type="ECO:0000256" key="1">
    <source>
        <dbReference type="SAM" id="MobiDB-lite"/>
    </source>
</evidence>
<reference evidence="2" key="2">
    <citation type="submission" date="2023-06" db="EMBL/GenBank/DDBJ databases">
        <authorList>
            <person name="Ma L."/>
            <person name="Liu K.-W."/>
            <person name="Li Z."/>
            <person name="Hsiao Y.-Y."/>
            <person name="Qi Y."/>
            <person name="Fu T."/>
            <person name="Tang G."/>
            <person name="Zhang D."/>
            <person name="Sun W.-H."/>
            <person name="Liu D.-K."/>
            <person name="Li Y."/>
            <person name="Chen G.-Z."/>
            <person name="Liu X.-D."/>
            <person name="Liao X.-Y."/>
            <person name="Jiang Y.-T."/>
            <person name="Yu X."/>
            <person name="Hao Y."/>
            <person name="Huang J."/>
            <person name="Zhao X.-W."/>
            <person name="Ke S."/>
            <person name="Chen Y.-Y."/>
            <person name="Wu W.-L."/>
            <person name="Hsu J.-L."/>
            <person name="Lin Y.-F."/>
            <person name="Huang M.-D."/>
            <person name="Li C.-Y."/>
            <person name="Huang L."/>
            <person name="Wang Z.-W."/>
            <person name="Zhao X."/>
            <person name="Zhong W.-Y."/>
            <person name="Peng D.-H."/>
            <person name="Ahmad S."/>
            <person name="Lan S."/>
            <person name="Zhang J.-S."/>
            <person name="Tsai W.-C."/>
            <person name="Van De Peer Y."/>
            <person name="Liu Z.-J."/>
        </authorList>
    </citation>
    <scope>NUCLEOTIDE SEQUENCE</scope>
    <source>
        <strain evidence="2">CP</strain>
        <tissue evidence="2">Leaves</tissue>
    </source>
</reference>
<reference evidence="2" key="1">
    <citation type="journal article" date="2023" name="Nat. Commun.">
        <title>Diploid and tetraploid genomes of Acorus and the evolution of monocots.</title>
        <authorList>
            <person name="Ma L."/>
            <person name="Liu K.W."/>
            <person name="Li Z."/>
            <person name="Hsiao Y.Y."/>
            <person name="Qi Y."/>
            <person name="Fu T."/>
            <person name="Tang G.D."/>
            <person name="Zhang D."/>
            <person name="Sun W.H."/>
            <person name="Liu D.K."/>
            <person name="Li Y."/>
            <person name="Chen G.Z."/>
            <person name="Liu X.D."/>
            <person name="Liao X.Y."/>
            <person name="Jiang Y.T."/>
            <person name="Yu X."/>
            <person name="Hao Y."/>
            <person name="Huang J."/>
            <person name="Zhao X.W."/>
            <person name="Ke S."/>
            <person name="Chen Y.Y."/>
            <person name="Wu W.L."/>
            <person name="Hsu J.L."/>
            <person name="Lin Y.F."/>
            <person name="Huang M.D."/>
            <person name="Li C.Y."/>
            <person name="Huang L."/>
            <person name="Wang Z.W."/>
            <person name="Zhao X."/>
            <person name="Zhong W.Y."/>
            <person name="Peng D.H."/>
            <person name="Ahmad S."/>
            <person name="Lan S."/>
            <person name="Zhang J.S."/>
            <person name="Tsai W.C."/>
            <person name="Van de Peer Y."/>
            <person name="Liu Z.J."/>
        </authorList>
    </citation>
    <scope>NUCLEOTIDE SEQUENCE</scope>
    <source>
        <strain evidence="2">CP</strain>
    </source>
</reference>
<proteinExistence type="predicted"/>
<evidence type="ECO:0000313" key="3">
    <source>
        <dbReference type="Proteomes" id="UP001180020"/>
    </source>
</evidence>
<dbReference type="EMBL" id="JAUJYO010000020">
    <property type="protein sequence ID" value="KAK1286426.1"/>
    <property type="molecule type" value="Genomic_DNA"/>
</dbReference>
<gene>
    <name evidence="2" type="ORF">QJS10_CPB20g00854</name>
</gene>
<feature type="region of interest" description="Disordered" evidence="1">
    <location>
        <begin position="211"/>
        <end position="257"/>
    </location>
</feature>
<sequence>MATVAAASEAARRVHTDTRLNASEGDGQGSRGSPNCDKMGSDIHVIRVCVSEPADQREAQFTRRSAFIDRLSCPYSGLLSPRLRSRRQWRHRNGKWSVIKKISNEGPRGDMTNDNRQLSISFVQGRGRFVWQNVGLGQDGPFRSAHVKVSEPIRIHNVNLRTAEEFQVDEAHSPISAGSCTSADPPQISPTKPPRLKSIVVRCINGPDHVEPLTSPCNGPPTSPCGSRDLDEERMFEDDPRLSESESEVDETPLATGDHLVPPLAVRVDEAPAVGSSGGDFIDLMQEIQELRDSPGCSKAEKMGMQLKEDKVTLDLRLLEAKHKCGGPSKRFPGLHGRTSGWGIRWFGGPSLGILSQCTHVMTGGEGTGYVSNPWRRCISGFGGQKSHSKFGPSHGF</sequence>
<accession>A0AAV9CDA8</accession>
<evidence type="ECO:0000313" key="2">
    <source>
        <dbReference type="EMBL" id="KAK1286426.1"/>
    </source>
</evidence>